<protein>
    <submittedName>
        <fullName evidence="8">FMNH2-utilizing oxygenase</fullName>
    </submittedName>
</protein>
<evidence type="ECO:0000259" key="7">
    <source>
        <dbReference type="Pfam" id="PF00296"/>
    </source>
</evidence>
<sequence>MMLMSTDYPIHLAVALDGAGWHPAAWRHETLQPAELFSPQFWTELVQEAERGLLDLVTLEDRFAASRQQDGDTVDIVHGTLDPALIAARIGPVTHRIGLVPTAIAPHTEPFHISKSIATLDHVTSGRAGLRVRTSADPREFANIGRRPTPRFHGAEAGSADAEEAFGEVSDYIEVVRRLWDSWEDDAEIRDVDTGRFIDRDRLHYIDFQSPNFSVRGPSITPRPPQGQPVITVRAHDERGYALIGRDADIGLTTPRDAADAARIATAIRKEAVAADRDPGDIRVLADLVVFLDRTSTAAHARKDDLDELAGGEFASDAAVFVGTPDGLTDQLLEWSAAGVDGFRLRPASARYDLERITRDLVPRLQQRGAFRPHYTTTTLREHFGLPRPASRYSAA</sequence>
<dbReference type="Proteomes" id="UP000636793">
    <property type="component" value="Unassembled WGS sequence"/>
</dbReference>
<dbReference type="InterPro" id="IPR036661">
    <property type="entry name" value="Luciferase-like_sf"/>
</dbReference>
<feature type="binding site" evidence="6">
    <location>
        <position position="61"/>
    </location>
    <ligand>
        <name>FMN</name>
        <dbReference type="ChEBI" id="CHEBI:58210"/>
    </ligand>
</feature>
<dbReference type="Pfam" id="PF00296">
    <property type="entry name" value="Bac_luciferase"/>
    <property type="match status" value="1"/>
</dbReference>
<gene>
    <name evidence="8" type="ORF">GCM10011492_41430</name>
</gene>
<comment type="similarity">
    <text evidence="5">Belongs to the NtaA/SnaA/DszA monooxygenase family.</text>
</comment>
<keyword evidence="9" id="KW-1185">Reference proteome</keyword>
<evidence type="ECO:0000256" key="2">
    <source>
        <dbReference type="ARBA" id="ARBA00022643"/>
    </source>
</evidence>
<keyword evidence="3" id="KW-0560">Oxidoreductase</keyword>
<feature type="binding site" evidence="6">
    <location>
        <position position="153"/>
    </location>
    <ligand>
        <name>FMN</name>
        <dbReference type="ChEBI" id="CHEBI:58210"/>
    </ligand>
</feature>
<dbReference type="InterPro" id="IPR011251">
    <property type="entry name" value="Luciferase-like_dom"/>
</dbReference>
<keyword evidence="2 6" id="KW-0288">FMN</keyword>
<feature type="binding site" evidence="6">
    <location>
        <position position="102"/>
    </location>
    <ligand>
        <name>FMN</name>
        <dbReference type="ChEBI" id="CHEBI:58210"/>
    </ligand>
</feature>
<dbReference type="GO" id="GO:0016705">
    <property type="term" value="F:oxidoreductase activity, acting on paired donors, with incorporation or reduction of molecular oxygen"/>
    <property type="evidence" value="ECO:0007669"/>
    <property type="project" value="InterPro"/>
</dbReference>
<organism evidence="8 9">
    <name type="scientific">Flexivirga endophytica</name>
    <dbReference type="NCBI Taxonomy" id="1849103"/>
    <lineage>
        <taxon>Bacteria</taxon>
        <taxon>Bacillati</taxon>
        <taxon>Actinomycetota</taxon>
        <taxon>Actinomycetes</taxon>
        <taxon>Micrococcales</taxon>
        <taxon>Dermacoccaceae</taxon>
        <taxon>Flexivirga</taxon>
    </lineage>
</organism>
<feature type="domain" description="Luciferase-like" evidence="7">
    <location>
        <begin position="34"/>
        <end position="302"/>
    </location>
</feature>
<accession>A0A916THN7</accession>
<dbReference type="Gene3D" id="3.20.20.30">
    <property type="entry name" value="Luciferase-like domain"/>
    <property type="match status" value="1"/>
</dbReference>
<reference evidence="8" key="1">
    <citation type="journal article" date="2014" name="Int. J. Syst. Evol. Microbiol.">
        <title>Complete genome sequence of Corynebacterium casei LMG S-19264T (=DSM 44701T), isolated from a smear-ripened cheese.</title>
        <authorList>
            <consortium name="US DOE Joint Genome Institute (JGI-PGF)"/>
            <person name="Walter F."/>
            <person name="Albersmeier A."/>
            <person name="Kalinowski J."/>
            <person name="Ruckert C."/>
        </authorList>
    </citation>
    <scope>NUCLEOTIDE SEQUENCE</scope>
    <source>
        <strain evidence="8">CGMCC 1.15085</strain>
    </source>
</reference>
<dbReference type="PANTHER" id="PTHR30011">
    <property type="entry name" value="ALKANESULFONATE MONOOXYGENASE-RELATED"/>
    <property type="match status" value="1"/>
</dbReference>
<evidence type="ECO:0000256" key="6">
    <source>
        <dbReference type="PIRSR" id="PIRSR000337-1"/>
    </source>
</evidence>
<dbReference type="InterPro" id="IPR051260">
    <property type="entry name" value="Diverse_substr_monoxygenases"/>
</dbReference>
<evidence type="ECO:0000256" key="5">
    <source>
        <dbReference type="ARBA" id="ARBA00033748"/>
    </source>
</evidence>
<dbReference type="InterPro" id="IPR016215">
    <property type="entry name" value="NTA_MOA"/>
</dbReference>
<evidence type="ECO:0000313" key="9">
    <source>
        <dbReference type="Proteomes" id="UP000636793"/>
    </source>
</evidence>
<keyword evidence="4" id="KW-0503">Monooxygenase</keyword>
<name>A0A916THN7_9MICO</name>
<dbReference type="GO" id="GO:0004497">
    <property type="term" value="F:monooxygenase activity"/>
    <property type="evidence" value="ECO:0007669"/>
    <property type="project" value="UniProtKB-KW"/>
</dbReference>
<dbReference type="SUPFAM" id="SSF51679">
    <property type="entry name" value="Bacterial luciferase-like"/>
    <property type="match status" value="1"/>
</dbReference>
<dbReference type="PANTHER" id="PTHR30011:SF16">
    <property type="entry name" value="C2H2 FINGER DOMAIN TRANSCRIPTION FACTOR (EUROFUNG)-RELATED"/>
    <property type="match status" value="1"/>
</dbReference>
<evidence type="ECO:0000256" key="3">
    <source>
        <dbReference type="ARBA" id="ARBA00023002"/>
    </source>
</evidence>
<keyword evidence="1 6" id="KW-0285">Flavoprotein</keyword>
<proteinExistence type="inferred from homology"/>
<reference evidence="8" key="2">
    <citation type="submission" date="2020-09" db="EMBL/GenBank/DDBJ databases">
        <authorList>
            <person name="Sun Q."/>
            <person name="Zhou Y."/>
        </authorList>
    </citation>
    <scope>NUCLEOTIDE SEQUENCE</scope>
    <source>
        <strain evidence="8">CGMCC 1.15085</strain>
    </source>
</reference>
<evidence type="ECO:0000256" key="1">
    <source>
        <dbReference type="ARBA" id="ARBA00022630"/>
    </source>
</evidence>
<comment type="caution">
    <text evidence="8">The sequence shown here is derived from an EMBL/GenBank/DDBJ whole genome shotgun (WGS) entry which is preliminary data.</text>
</comment>
<evidence type="ECO:0000313" key="8">
    <source>
        <dbReference type="EMBL" id="GGB45965.1"/>
    </source>
</evidence>
<evidence type="ECO:0000256" key="4">
    <source>
        <dbReference type="ARBA" id="ARBA00023033"/>
    </source>
</evidence>
<dbReference type="AlphaFoldDB" id="A0A916THN7"/>
<dbReference type="EMBL" id="BMHI01000007">
    <property type="protein sequence ID" value="GGB45965.1"/>
    <property type="molecule type" value="Genomic_DNA"/>
</dbReference>
<dbReference type="PIRSF" id="PIRSF000337">
    <property type="entry name" value="NTA_MOA"/>
    <property type="match status" value="1"/>
</dbReference>